<dbReference type="KEGG" id="gaw:V144x_31660"/>
<dbReference type="InterPro" id="IPR050498">
    <property type="entry name" value="Ycf3"/>
</dbReference>
<keyword evidence="1" id="KW-0677">Repeat</keyword>
<keyword evidence="4" id="KW-0449">Lipoprotein</keyword>
<dbReference type="PANTHER" id="PTHR44858">
    <property type="entry name" value="TETRATRICOPEPTIDE REPEAT PROTEIN 6"/>
    <property type="match status" value="1"/>
</dbReference>
<evidence type="ECO:0000256" key="1">
    <source>
        <dbReference type="ARBA" id="ARBA00022737"/>
    </source>
</evidence>
<dbReference type="Gene3D" id="1.25.40.10">
    <property type="entry name" value="Tetratricopeptide repeat domain"/>
    <property type="match status" value="3"/>
</dbReference>
<dbReference type="Pfam" id="PF13432">
    <property type="entry name" value="TPR_16"/>
    <property type="match status" value="1"/>
</dbReference>
<dbReference type="InterPro" id="IPR011990">
    <property type="entry name" value="TPR-like_helical_dom_sf"/>
</dbReference>
<feature type="repeat" description="TPR" evidence="3">
    <location>
        <begin position="209"/>
        <end position="242"/>
    </location>
</feature>
<accession>A0A517VXF4</accession>
<sequence length="365" mass="41206">MLRKRELCAAILIVLTVVILDFEVVYGLEGPKIFSKIKIVTSKAAKIKTGTGTIHQVSPGEVLVVTQSNQEWLWIPLLGGWIKETDVKAPEALIQLLDQSIQAAPTADRYQLRGIAYQALQQYEKALVDFNASLSLESENAHLYVNRGNIWRLQNKPVEALQDLNRAIKLEPSSANAFHIRGLVYFYNQEIKKSVQDFSAAIRIKPQTISALNARGIAYRELNQLDSALQDFNQAIKANNFVSEVFSNRASVWEQKKQFESAIKDYKRAIELNPSSAIAHNDLAWLYVTCDDSRFRDSTAAVLHAQKACELTEFEDANLLDTLATAYLENQQTDKAVKFLKKAIEKAPDDQKKIIKKKLEKIKKD</sequence>
<evidence type="ECO:0000256" key="3">
    <source>
        <dbReference type="PROSITE-ProRule" id="PRU00339"/>
    </source>
</evidence>
<dbReference type="EMBL" id="CP037920">
    <property type="protein sequence ID" value="QDT97685.1"/>
    <property type="molecule type" value="Genomic_DNA"/>
</dbReference>
<dbReference type="Proteomes" id="UP000318704">
    <property type="component" value="Chromosome"/>
</dbReference>
<proteinExistence type="predicted"/>
<dbReference type="PROSITE" id="PS50293">
    <property type="entry name" value="TPR_REGION"/>
    <property type="match status" value="1"/>
</dbReference>
<feature type="repeat" description="TPR" evidence="3">
    <location>
        <begin position="107"/>
        <end position="140"/>
    </location>
</feature>
<feature type="repeat" description="TPR" evidence="3">
    <location>
        <begin position="175"/>
        <end position="208"/>
    </location>
</feature>
<dbReference type="RefSeq" id="WP_144985993.1">
    <property type="nucleotide sequence ID" value="NZ_CP037920.1"/>
</dbReference>
<dbReference type="PROSITE" id="PS50005">
    <property type="entry name" value="TPR"/>
    <property type="match status" value="6"/>
</dbReference>
<evidence type="ECO:0000256" key="2">
    <source>
        <dbReference type="ARBA" id="ARBA00022803"/>
    </source>
</evidence>
<dbReference type="SUPFAM" id="SSF48452">
    <property type="entry name" value="TPR-like"/>
    <property type="match status" value="1"/>
</dbReference>
<dbReference type="AlphaFoldDB" id="A0A517VXF4"/>
<dbReference type="Pfam" id="PF13429">
    <property type="entry name" value="TPR_15"/>
    <property type="match status" value="1"/>
</dbReference>
<dbReference type="PANTHER" id="PTHR44858:SF1">
    <property type="entry name" value="UDP-N-ACETYLGLUCOSAMINE--PEPTIDE N-ACETYLGLUCOSAMINYLTRANSFERASE SPINDLY-RELATED"/>
    <property type="match status" value="1"/>
</dbReference>
<gene>
    <name evidence="4" type="ORF">V144x_31660</name>
</gene>
<protein>
    <submittedName>
        <fullName evidence="4">Lipoprotein NlpI</fullName>
    </submittedName>
</protein>
<evidence type="ECO:0000313" key="4">
    <source>
        <dbReference type="EMBL" id="QDT97685.1"/>
    </source>
</evidence>
<name>A0A517VXF4_9PLAN</name>
<feature type="repeat" description="TPR" evidence="3">
    <location>
        <begin position="317"/>
        <end position="350"/>
    </location>
</feature>
<reference evidence="4 5" key="1">
    <citation type="submission" date="2019-03" db="EMBL/GenBank/DDBJ databases">
        <title>Deep-cultivation of Planctomycetes and their phenomic and genomic characterization uncovers novel biology.</title>
        <authorList>
            <person name="Wiegand S."/>
            <person name="Jogler M."/>
            <person name="Boedeker C."/>
            <person name="Pinto D."/>
            <person name="Vollmers J."/>
            <person name="Rivas-Marin E."/>
            <person name="Kohn T."/>
            <person name="Peeters S.H."/>
            <person name="Heuer A."/>
            <person name="Rast P."/>
            <person name="Oberbeckmann S."/>
            <person name="Bunk B."/>
            <person name="Jeske O."/>
            <person name="Meyerdierks A."/>
            <person name="Storesund J.E."/>
            <person name="Kallscheuer N."/>
            <person name="Luecker S."/>
            <person name="Lage O.M."/>
            <person name="Pohl T."/>
            <person name="Merkel B.J."/>
            <person name="Hornburger P."/>
            <person name="Mueller R.-W."/>
            <person name="Bruemmer F."/>
            <person name="Labrenz M."/>
            <person name="Spormann A.M."/>
            <person name="Op den Camp H."/>
            <person name="Overmann J."/>
            <person name="Amann R."/>
            <person name="Jetten M.S.M."/>
            <person name="Mascher T."/>
            <person name="Medema M.H."/>
            <person name="Devos D.P."/>
            <person name="Kaster A.-K."/>
            <person name="Ovreas L."/>
            <person name="Rohde M."/>
            <person name="Galperin M.Y."/>
            <person name="Jogler C."/>
        </authorList>
    </citation>
    <scope>NUCLEOTIDE SEQUENCE [LARGE SCALE GENOMIC DNA]</scope>
    <source>
        <strain evidence="4 5">V144</strain>
    </source>
</reference>
<feature type="repeat" description="TPR" evidence="3">
    <location>
        <begin position="243"/>
        <end position="276"/>
    </location>
</feature>
<dbReference type="InterPro" id="IPR019734">
    <property type="entry name" value="TPR_rpt"/>
</dbReference>
<feature type="repeat" description="TPR" evidence="3">
    <location>
        <begin position="141"/>
        <end position="174"/>
    </location>
</feature>
<organism evidence="4 5">
    <name type="scientific">Gimesia aquarii</name>
    <dbReference type="NCBI Taxonomy" id="2527964"/>
    <lineage>
        <taxon>Bacteria</taxon>
        <taxon>Pseudomonadati</taxon>
        <taxon>Planctomycetota</taxon>
        <taxon>Planctomycetia</taxon>
        <taxon>Planctomycetales</taxon>
        <taxon>Planctomycetaceae</taxon>
        <taxon>Gimesia</taxon>
    </lineage>
</organism>
<evidence type="ECO:0000313" key="5">
    <source>
        <dbReference type="Proteomes" id="UP000318704"/>
    </source>
</evidence>
<dbReference type="SMART" id="SM00028">
    <property type="entry name" value="TPR"/>
    <property type="match status" value="6"/>
</dbReference>
<keyword evidence="2 3" id="KW-0802">TPR repeat</keyword>